<dbReference type="RefSeq" id="XP_026604538.1">
    <property type="nucleotide sequence ID" value="XM_026747058.1"/>
</dbReference>
<dbReference type="STRING" id="1810919.A0A3D8S5A2"/>
<evidence type="ECO:0000256" key="1">
    <source>
        <dbReference type="SAM" id="SignalP"/>
    </source>
</evidence>
<keyword evidence="1" id="KW-0732">Signal</keyword>
<organism evidence="2 3">
    <name type="scientific">Aspergillus mulundensis</name>
    <dbReference type="NCBI Taxonomy" id="1810919"/>
    <lineage>
        <taxon>Eukaryota</taxon>
        <taxon>Fungi</taxon>
        <taxon>Dikarya</taxon>
        <taxon>Ascomycota</taxon>
        <taxon>Pezizomycotina</taxon>
        <taxon>Eurotiomycetes</taxon>
        <taxon>Eurotiomycetidae</taxon>
        <taxon>Eurotiales</taxon>
        <taxon>Aspergillaceae</taxon>
        <taxon>Aspergillus</taxon>
        <taxon>Aspergillus subgen. Nidulantes</taxon>
    </lineage>
</organism>
<dbReference type="GeneID" id="38115412"/>
<gene>
    <name evidence="2" type="ORF">DSM5745_05042</name>
</gene>
<evidence type="ECO:0000313" key="3">
    <source>
        <dbReference type="Proteomes" id="UP000256690"/>
    </source>
</evidence>
<dbReference type="AlphaFoldDB" id="A0A3D8S5A2"/>
<dbReference type="Proteomes" id="UP000256690">
    <property type="component" value="Unassembled WGS sequence"/>
</dbReference>
<evidence type="ECO:0000313" key="2">
    <source>
        <dbReference type="EMBL" id="RDW81485.1"/>
    </source>
</evidence>
<dbReference type="EMBL" id="PVWQ01000005">
    <property type="protein sequence ID" value="RDW81485.1"/>
    <property type="molecule type" value="Genomic_DNA"/>
</dbReference>
<protein>
    <submittedName>
        <fullName evidence="2">Uncharacterized protein</fullName>
    </submittedName>
</protein>
<accession>A0A3D8S5A2</accession>
<feature type="signal peptide" evidence="1">
    <location>
        <begin position="1"/>
        <end position="18"/>
    </location>
</feature>
<name>A0A3D8S5A2_9EURO</name>
<keyword evidence="3" id="KW-1185">Reference proteome</keyword>
<proteinExistence type="predicted"/>
<feature type="chain" id="PRO_5017575820" evidence="1">
    <location>
        <begin position="19"/>
        <end position="312"/>
    </location>
</feature>
<comment type="caution">
    <text evidence="2">The sequence shown here is derived from an EMBL/GenBank/DDBJ whole genome shotgun (WGS) entry which is preliminary data.</text>
</comment>
<sequence length="312" mass="34020">MASLFLIASLCLVSRSLASIAGNNISTAINSDDFSGCLTYDHDMVSSNTLSLAASDLNSGSAPFTWTMGIRLDTDPAPDDDSDSNTDNMILLARDFYFGYAPAASSSASISSCNIIFLDISGTAVLYPNLSTTAVDWTQELPDDCARGIKMQIDTAARQAYRSGQDAATFCETWRFDYNDELLGICLNAGLGGNVMKAITINASSPENCTAASGLDYNVRPVYSRELKYQRDRIESKPMIQGTTPIVTVLFPPADSNVTEPETHFLNLRPQTRLLRLVDYSRAQRPHSSSLCFVMLSWVVSVVFSVLECARF</sequence>
<reference evidence="2 3" key="1">
    <citation type="journal article" date="2018" name="IMA Fungus">
        <title>IMA Genome-F 9: Draft genome sequence of Annulohypoxylon stygium, Aspergillus mulundensis, Berkeleyomyces basicola (syn. Thielaviopsis basicola), Ceratocystis smalleyi, two Cercospora beticola strains, Coleophoma cylindrospora, Fusarium fracticaudum, Phialophora cf. hyalina, and Morchella septimelata.</title>
        <authorList>
            <person name="Wingfield B.D."/>
            <person name="Bills G.F."/>
            <person name="Dong Y."/>
            <person name="Huang W."/>
            <person name="Nel W.J."/>
            <person name="Swalarsk-Parry B.S."/>
            <person name="Vaghefi N."/>
            <person name="Wilken P.M."/>
            <person name="An Z."/>
            <person name="de Beer Z.W."/>
            <person name="De Vos L."/>
            <person name="Chen L."/>
            <person name="Duong T.A."/>
            <person name="Gao Y."/>
            <person name="Hammerbacher A."/>
            <person name="Kikkert J.R."/>
            <person name="Li Y."/>
            <person name="Li H."/>
            <person name="Li K."/>
            <person name="Li Q."/>
            <person name="Liu X."/>
            <person name="Ma X."/>
            <person name="Naidoo K."/>
            <person name="Pethybridge S.J."/>
            <person name="Sun J."/>
            <person name="Steenkamp E.T."/>
            <person name="van der Nest M.A."/>
            <person name="van Wyk S."/>
            <person name="Wingfield M.J."/>
            <person name="Xiong C."/>
            <person name="Yue Q."/>
            <person name="Zhang X."/>
        </authorList>
    </citation>
    <scope>NUCLEOTIDE SEQUENCE [LARGE SCALE GENOMIC DNA]</scope>
    <source>
        <strain evidence="2 3">DSM 5745</strain>
    </source>
</reference>